<dbReference type="PANTHER" id="PTHR35841:SF1">
    <property type="entry name" value="PHOSPHONATES-BINDING PERIPLASMIC PROTEIN"/>
    <property type="match status" value="1"/>
</dbReference>
<accession>A0ABM8ZYX0</accession>
<dbReference type="PANTHER" id="PTHR35841">
    <property type="entry name" value="PHOSPHONATES-BINDING PERIPLASMIC PROTEIN"/>
    <property type="match status" value="1"/>
</dbReference>
<keyword evidence="3" id="KW-1185">Reference proteome</keyword>
<feature type="signal peptide" evidence="1">
    <location>
        <begin position="1"/>
        <end position="19"/>
    </location>
</feature>
<reference evidence="2" key="1">
    <citation type="submission" date="2021-11" db="EMBL/GenBank/DDBJ databases">
        <authorList>
            <person name="Rodrigo-Torres L."/>
            <person name="Arahal R. D."/>
            <person name="Lucena T."/>
        </authorList>
    </citation>
    <scope>NUCLEOTIDE SEQUENCE</scope>
    <source>
        <strain evidence="2">CECT 7928</strain>
    </source>
</reference>
<organism evidence="2 3">
    <name type="scientific">Vibrio marisflavi CECT 7928</name>
    <dbReference type="NCBI Taxonomy" id="634439"/>
    <lineage>
        <taxon>Bacteria</taxon>
        <taxon>Pseudomonadati</taxon>
        <taxon>Pseudomonadota</taxon>
        <taxon>Gammaproteobacteria</taxon>
        <taxon>Vibrionales</taxon>
        <taxon>Vibrionaceae</taxon>
        <taxon>Vibrio</taxon>
    </lineage>
</organism>
<name>A0ABM8ZYX0_9VIBR</name>
<dbReference type="CDD" id="cd01071">
    <property type="entry name" value="PBP2_PhnD_like"/>
    <property type="match status" value="1"/>
</dbReference>
<proteinExistence type="predicted"/>
<dbReference type="EMBL" id="CAKLDM010000001">
    <property type="protein sequence ID" value="CAH0536171.1"/>
    <property type="molecule type" value="Genomic_DNA"/>
</dbReference>
<dbReference type="Proteomes" id="UP000838748">
    <property type="component" value="Unassembled WGS sequence"/>
</dbReference>
<evidence type="ECO:0000256" key="1">
    <source>
        <dbReference type="SAM" id="SignalP"/>
    </source>
</evidence>
<dbReference type="Gene3D" id="3.40.190.10">
    <property type="entry name" value="Periplasmic binding protein-like II"/>
    <property type="match status" value="2"/>
</dbReference>
<gene>
    <name evidence="2" type="primary">ptxB</name>
    <name evidence="2" type="ORF">VMF7928_00255</name>
</gene>
<evidence type="ECO:0000313" key="3">
    <source>
        <dbReference type="Proteomes" id="UP000838748"/>
    </source>
</evidence>
<keyword evidence="1" id="KW-0732">Signal</keyword>
<evidence type="ECO:0000313" key="2">
    <source>
        <dbReference type="EMBL" id="CAH0536171.1"/>
    </source>
</evidence>
<sequence length="275" mass="30925">MKRLIILFVSLFFSITTYAEQITFGIVPQQSAITLANNWGPILKYLSEQTGEEVVFRTAKDIPEFERRVAAGEYDIAYMNPYHYTVFHQKPGYNAIAKQKDKKIRGIIVVRKDSTIKELSELSGEKLAFPSPAAFAASVIPRAVLEQKSISFEPKYVSSHDSVYLNVSKGFFAAGGGIERTLNNTSENVKDQLKVLWRTPAYTPHAFATHPDMPIEQQKRIAEALLSLNNTEGGRELLKRINFKGIETASNSEWDDVRSLDIKLLNHLLATNSTQ</sequence>
<protein>
    <submittedName>
        <fullName evidence="2">Phosphite transport system-binding protein PtxB</fullName>
    </submittedName>
</protein>
<comment type="caution">
    <text evidence="2">The sequence shown here is derived from an EMBL/GenBank/DDBJ whole genome shotgun (WGS) entry which is preliminary data.</text>
</comment>
<dbReference type="RefSeq" id="WP_237359664.1">
    <property type="nucleotide sequence ID" value="NZ_CAKLDM010000001.1"/>
</dbReference>
<dbReference type="Pfam" id="PF12974">
    <property type="entry name" value="Phosphonate-bd"/>
    <property type="match status" value="1"/>
</dbReference>
<feature type="chain" id="PRO_5045476935" evidence="1">
    <location>
        <begin position="20"/>
        <end position="275"/>
    </location>
</feature>
<dbReference type="SUPFAM" id="SSF53850">
    <property type="entry name" value="Periplasmic binding protein-like II"/>
    <property type="match status" value="1"/>
</dbReference>